<proteinExistence type="predicted"/>
<evidence type="ECO:0000313" key="1">
    <source>
        <dbReference type="EMBL" id="KAF7304594.1"/>
    </source>
</evidence>
<keyword evidence="2" id="KW-1185">Reference proteome</keyword>
<dbReference type="EMBL" id="JACAZE010000011">
    <property type="protein sequence ID" value="KAF7304594.1"/>
    <property type="molecule type" value="Genomic_DNA"/>
</dbReference>
<dbReference type="AlphaFoldDB" id="A0A8H6SSG6"/>
<gene>
    <name evidence="1" type="ORF">HMN09_00862500</name>
</gene>
<name>A0A8H6SSG6_MYCCL</name>
<dbReference type="Proteomes" id="UP000613580">
    <property type="component" value="Unassembled WGS sequence"/>
</dbReference>
<evidence type="ECO:0000313" key="2">
    <source>
        <dbReference type="Proteomes" id="UP000613580"/>
    </source>
</evidence>
<organism evidence="1 2">
    <name type="scientific">Mycena chlorophos</name>
    <name type="common">Agaric fungus</name>
    <name type="synonym">Agaricus chlorophos</name>
    <dbReference type="NCBI Taxonomy" id="658473"/>
    <lineage>
        <taxon>Eukaryota</taxon>
        <taxon>Fungi</taxon>
        <taxon>Dikarya</taxon>
        <taxon>Basidiomycota</taxon>
        <taxon>Agaricomycotina</taxon>
        <taxon>Agaricomycetes</taxon>
        <taxon>Agaricomycetidae</taxon>
        <taxon>Agaricales</taxon>
        <taxon>Marasmiineae</taxon>
        <taxon>Mycenaceae</taxon>
        <taxon>Mycena</taxon>
    </lineage>
</organism>
<comment type="caution">
    <text evidence="1">The sequence shown here is derived from an EMBL/GenBank/DDBJ whole genome shotgun (WGS) entry which is preliminary data.</text>
</comment>
<accession>A0A8H6SSG6</accession>
<protein>
    <submittedName>
        <fullName evidence="1">Uncharacterized protein</fullName>
    </submittedName>
</protein>
<dbReference type="OrthoDB" id="3132318at2759"/>
<reference evidence="1" key="1">
    <citation type="submission" date="2020-05" db="EMBL/GenBank/DDBJ databases">
        <title>Mycena genomes resolve the evolution of fungal bioluminescence.</title>
        <authorList>
            <person name="Tsai I.J."/>
        </authorList>
    </citation>
    <scope>NUCLEOTIDE SEQUENCE</scope>
    <source>
        <strain evidence="1">110903Hualien_Pintung</strain>
    </source>
</reference>
<sequence>MQPRFPWTYTRRHINTERRSERFRLPLITPLVFREFAFQCVNKWPKELAGRAAVCHFQRHLVVAIVDCNTTHCERSVYHPRGCRSTTCARNYGPEIQRDVDAVNDYCWACKAAQERAARGTSLR</sequence>